<evidence type="ECO:0008006" key="11">
    <source>
        <dbReference type="Google" id="ProtNLM"/>
    </source>
</evidence>
<keyword evidence="7" id="KW-0325">Glycoprotein</keyword>
<evidence type="ECO:0000256" key="3">
    <source>
        <dbReference type="ARBA" id="ARBA00022692"/>
    </source>
</evidence>
<comment type="subcellular location">
    <subcellularLocation>
        <location evidence="1">Cell membrane</location>
        <topology evidence="1">Multi-pass membrane protein</topology>
    </subcellularLocation>
</comment>
<keyword evidence="4 8" id="KW-1133">Transmembrane helix</keyword>
<evidence type="ECO:0000256" key="6">
    <source>
        <dbReference type="ARBA" id="ARBA00023170"/>
    </source>
</evidence>
<dbReference type="SUPFAM" id="SSF53850">
    <property type="entry name" value="Periplasmic binding protein-like II"/>
    <property type="match status" value="1"/>
</dbReference>
<organism evidence="9 10">
    <name type="scientific">Cryptolaemus montrouzieri</name>
    <dbReference type="NCBI Taxonomy" id="559131"/>
    <lineage>
        <taxon>Eukaryota</taxon>
        <taxon>Metazoa</taxon>
        <taxon>Ecdysozoa</taxon>
        <taxon>Arthropoda</taxon>
        <taxon>Hexapoda</taxon>
        <taxon>Insecta</taxon>
        <taxon>Pterygota</taxon>
        <taxon>Neoptera</taxon>
        <taxon>Endopterygota</taxon>
        <taxon>Coleoptera</taxon>
        <taxon>Polyphaga</taxon>
        <taxon>Cucujiformia</taxon>
        <taxon>Coccinelloidea</taxon>
        <taxon>Coccinellidae</taxon>
        <taxon>Scymninae</taxon>
        <taxon>Scymnini</taxon>
        <taxon>Cryptolaemus</taxon>
    </lineage>
</organism>
<feature type="transmembrane region" description="Helical" evidence="8">
    <location>
        <begin position="682"/>
        <end position="700"/>
    </location>
</feature>
<keyword evidence="10" id="KW-1185">Reference proteome</keyword>
<evidence type="ECO:0000256" key="8">
    <source>
        <dbReference type="SAM" id="Phobius"/>
    </source>
</evidence>
<dbReference type="EMBL" id="JABFTP020000103">
    <property type="protein sequence ID" value="KAL3276928.1"/>
    <property type="molecule type" value="Genomic_DNA"/>
</dbReference>
<evidence type="ECO:0000256" key="2">
    <source>
        <dbReference type="ARBA" id="ARBA00022475"/>
    </source>
</evidence>
<keyword evidence="5 8" id="KW-0472">Membrane</keyword>
<keyword evidence="6" id="KW-0675">Receptor</keyword>
<evidence type="ECO:0000256" key="7">
    <source>
        <dbReference type="ARBA" id="ARBA00023180"/>
    </source>
</evidence>
<keyword evidence="3 8" id="KW-0812">Transmembrane</keyword>
<dbReference type="PANTHER" id="PTHR42643:SF30">
    <property type="entry name" value="IONOTROPIC RECEPTOR 40A-RELATED"/>
    <property type="match status" value="1"/>
</dbReference>
<feature type="transmembrane region" description="Helical" evidence="8">
    <location>
        <begin position="864"/>
        <end position="882"/>
    </location>
</feature>
<comment type="caution">
    <text evidence="9">The sequence shown here is derived from an EMBL/GenBank/DDBJ whole genome shotgun (WGS) entry which is preliminary data.</text>
</comment>
<sequence>MLALEVIETYNILKCVEAILTMFINNKTLIVVGGDNIRINLPIIQLNFEKQPGGIEHLFDRRFDAYVIDLEYVPFDNFMKSLREQSYFYRTAKFIFIGKEFSRSLMRKISLNFLGNTMFVNCETLEVSSYSPFKEGSWESADTNLELMGNCNPKGFDVSGLWRNRNTLFPDIIPRKLRQSTIKVLVLFYVPYTMYSNSQKRGIEIELLNAILDVINVTASYTKPHAAPSLQLEIDMNTSSIILGMGFTRFQRFRNTVAYTTDQLCLFVPSASPIPKWKYVYKAFSENVWGIWFFISVVVCILWYIIDSVFRKQRQIYYCFKKPFVLLKLSLEQNHNLDYTFSSQCCLMVIIVFLIFFINIFYKSRFTFLLSGLNFEKGMETFDDIMDGNLELDYYEPDRENFADNSKFYEYMKKHFHNCTDPFTCTNRTAFKKDMVVLRFRRTIRYVAHTYYTDPESGKALINEFFPPVHVNSLSFNILDGHPIFQSVQRILRYFRDNGIVDYYIKKYDDFHSKEDTVDNHKISVKDLSGGDLGNIDTNLELVGYSDDDRISMSRTWGNYNTLYPDIIPKKWRKSRIKVLLVSHIPYAMYTNNQKRGIEFELLNSILDAIDVIAIYTRPYIMLLDTNIVDFNTFVIIIGLGFSRVRRCRNTVAYTTDELFWYVPSASPIPKWKYVYKSFSEGVWGIWFSIVAILSILWYITDRVFRKQKQIYHYFEKPFFLLKLSRFTYLLSGLNFEKDLETLEDFMEADLKLEFYGTQLDFFLDNPTFKEKTWLLFDTEELYTDPESGKPLIQEFVPSKQVDNFSFKILDGHPIFQSFERILRYFRDNGIVDYFMQKYDNFYSMKEDKVDNHAISIRDLSGVFIFWLIGLMINILVFSFEFKLHKEFRCKFNI</sequence>
<gene>
    <name evidence="9" type="ORF">HHI36_012294</name>
</gene>
<dbReference type="Proteomes" id="UP001516400">
    <property type="component" value="Unassembled WGS sequence"/>
</dbReference>
<dbReference type="AlphaFoldDB" id="A0ABD2NDT1"/>
<evidence type="ECO:0000313" key="10">
    <source>
        <dbReference type="Proteomes" id="UP001516400"/>
    </source>
</evidence>
<evidence type="ECO:0000256" key="5">
    <source>
        <dbReference type="ARBA" id="ARBA00023136"/>
    </source>
</evidence>
<dbReference type="InterPro" id="IPR052192">
    <property type="entry name" value="Insect_Ionotropic_Sensory_Rcpt"/>
</dbReference>
<name>A0ABD2NDT1_9CUCU</name>
<feature type="transmembrane region" description="Helical" evidence="8">
    <location>
        <begin position="288"/>
        <end position="306"/>
    </location>
</feature>
<reference evidence="9 10" key="1">
    <citation type="journal article" date="2021" name="BMC Biol.">
        <title>Horizontally acquired antibacterial genes associated with adaptive radiation of ladybird beetles.</title>
        <authorList>
            <person name="Li H.S."/>
            <person name="Tang X.F."/>
            <person name="Huang Y.H."/>
            <person name="Xu Z.Y."/>
            <person name="Chen M.L."/>
            <person name="Du X.Y."/>
            <person name="Qiu B.Y."/>
            <person name="Chen P.T."/>
            <person name="Zhang W."/>
            <person name="Slipinski A."/>
            <person name="Escalona H.E."/>
            <person name="Waterhouse R.M."/>
            <person name="Zwick A."/>
            <person name="Pang H."/>
        </authorList>
    </citation>
    <scope>NUCLEOTIDE SEQUENCE [LARGE SCALE GENOMIC DNA]</scope>
    <source>
        <strain evidence="9">SYSU2018</strain>
    </source>
</reference>
<protein>
    <recommendedName>
        <fullName evidence="11">Ionotropic receptor</fullName>
    </recommendedName>
</protein>
<accession>A0ABD2NDT1</accession>
<evidence type="ECO:0000256" key="4">
    <source>
        <dbReference type="ARBA" id="ARBA00022989"/>
    </source>
</evidence>
<dbReference type="PANTHER" id="PTHR42643">
    <property type="entry name" value="IONOTROPIC RECEPTOR 20A-RELATED"/>
    <property type="match status" value="1"/>
</dbReference>
<evidence type="ECO:0000313" key="9">
    <source>
        <dbReference type="EMBL" id="KAL3276928.1"/>
    </source>
</evidence>
<evidence type="ECO:0000256" key="1">
    <source>
        <dbReference type="ARBA" id="ARBA00004651"/>
    </source>
</evidence>
<feature type="transmembrane region" description="Helical" evidence="8">
    <location>
        <begin position="341"/>
        <end position="362"/>
    </location>
</feature>
<keyword evidence="2" id="KW-1003">Cell membrane</keyword>
<dbReference type="GO" id="GO:0005886">
    <property type="term" value="C:plasma membrane"/>
    <property type="evidence" value="ECO:0007669"/>
    <property type="project" value="UniProtKB-SubCell"/>
</dbReference>
<proteinExistence type="predicted"/>